<feature type="transmembrane region" description="Helical" evidence="1">
    <location>
        <begin position="48"/>
        <end position="70"/>
    </location>
</feature>
<protein>
    <submittedName>
        <fullName evidence="2">Uncharacterized protein</fullName>
    </submittedName>
</protein>
<sequence length="140" mass="14547">MSSILKRAFLGFLAGLLAGTLVLGIGGRLAMRGIALMGGLKGGFSWGGTMEVVLLGLIIGAISGTIYGVLSNYLFKNKWSAGGLYGLLAFVAILVLPIEGKGAAKGFPDLQVPISLIFGGLHVVYGVVLAFLFGRMNRTE</sequence>
<feature type="transmembrane region" description="Helical" evidence="1">
    <location>
        <begin position="110"/>
        <end position="133"/>
    </location>
</feature>
<dbReference type="Proteomes" id="UP000032726">
    <property type="component" value="Chromosome"/>
</dbReference>
<dbReference type="KEGG" id="mlt:VC82_2662"/>
<reference evidence="2 3" key="1">
    <citation type="submission" date="2015-03" db="EMBL/GenBank/DDBJ databases">
        <title>Complete genome sequence of Muricauda lutaonensis CC-HSB-11T, isolated from a coastal hot spring.</title>
        <authorList>
            <person name="Kim K.M."/>
        </authorList>
    </citation>
    <scope>NUCLEOTIDE SEQUENCE [LARGE SCALE GENOMIC DNA]</scope>
    <source>
        <strain evidence="2 3">CC-HSB-11</strain>
    </source>
</reference>
<dbReference type="AlphaFoldDB" id="A0A0D5YWI7"/>
<evidence type="ECO:0000313" key="2">
    <source>
        <dbReference type="EMBL" id="AKA36223.1"/>
    </source>
</evidence>
<feature type="transmembrane region" description="Helical" evidence="1">
    <location>
        <begin position="82"/>
        <end position="98"/>
    </location>
</feature>
<evidence type="ECO:0000256" key="1">
    <source>
        <dbReference type="SAM" id="Phobius"/>
    </source>
</evidence>
<accession>A0A0D5YWI7</accession>
<evidence type="ECO:0000313" key="3">
    <source>
        <dbReference type="Proteomes" id="UP000032726"/>
    </source>
</evidence>
<organism evidence="2 3">
    <name type="scientific">Flagellimonas lutaonensis</name>
    <dbReference type="NCBI Taxonomy" id="516051"/>
    <lineage>
        <taxon>Bacteria</taxon>
        <taxon>Pseudomonadati</taxon>
        <taxon>Bacteroidota</taxon>
        <taxon>Flavobacteriia</taxon>
        <taxon>Flavobacteriales</taxon>
        <taxon>Flavobacteriaceae</taxon>
        <taxon>Flagellimonas</taxon>
    </lineage>
</organism>
<keyword evidence="3" id="KW-1185">Reference proteome</keyword>
<dbReference type="HOGENOM" id="CLU_1832911_0_0_10"/>
<gene>
    <name evidence="2" type="ORF">VC82_2662</name>
</gene>
<keyword evidence="1" id="KW-0472">Membrane</keyword>
<proteinExistence type="predicted"/>
<keyword evidence="1" id="KW-0812">Transmembrane</keyword>
<dbReference type="OrthoDB" id="9811721at2"/>
<dbReference type="RefSeq" id="WP_045802788.1">
    <property type="nucleotide sequence ID" value="NZ_CP011071.1"/>
</dbReference>
<name>A0A0D5YWI7_9FLAO</name>
<keyword evidence="1" id="KW-1133">Transmembrane helix</keyword>
<dbReference type="EMBL" id="CP011071">
    <property type="protein sequence ID" value="AKA36223.1"/>
    <property type="molecule type" value="Genomic_DNA"/>
</dbReference>